<evidence type="ECO:0000313" key="11">
    <source>
        <dbReference type="Proteomes" id="UP001169719"/>
    </source>
</evidence>
<dbReference type="PROSITE" id="PS50893">
    <property type="entry name" value="ABC_TRANSPORTER_2"/>
    <property type="match status" value="1"/>
</dbReference>
<keyword evidence="6 7" id="KW-0472">Membrane</keyword>
<dbReference type="SUPFAM" id="SSF52540">
    <property type="entry name" value="P-loop containing nucleoside triphosphate hydrolases"/>
    <property type="match status" value="1"/>
</dbReference>
<evidence type="ECO:0000256" key="6">
    <source>
        <dbReference type="ARBA" id="ARBA00023136"/>
    </source>
</evidence>
<name>A0ABT7Y518_9VIBR</name>
<dbReference type="SUPFAM" id="SSF90123">
    <property type="entry name" value="ABC transporter transmembrane region"/>
    <property type="match status" value="1"/>
</dbReference>
<evidence type="ECO:0000256" key="2">
    <source>
        <dbReference type="ARBA" id="ARBA00022692"/>
    </source>
</evidence>
<dbReference type="Gene3D" id="1.20.1560.10">
    <property type="entry name" value="ABC transporter type 1, transmembrane domain"/>
    <property type="match status" value="1"/>
</dbReference>
<dbReference type="InterPro" id="IPR039421">
    <property type="entry name" value="Type_1_exporter"/>
</dbReference>
<dbReference type="EMBL" id="JAUEOZ010000002">
    <property type="protein sequence ID" value="MDN2483143.1"/>
    <property type="molecule type" value="Genomic_DNA"/>
</dbReference>
<feature type="transmembrane region" description="Helical" evidence="7">
    <location>
        <begin position="183"/>
        <end position="200"/>
    </location>
</feature>
<comment type="subcellular location">
    <subcellularLocation>
        <location evidence="1">Cell membrane</location>
        <topology evidence="1">Multi-pass membrane protein</topology>
    </subcellularLocation>
</comment>
<evidence type="ECO:0000256" key="1">
    <source>
        <dbReference type="ARBA" id="ARBA00004651"/>
    </source>
</evidence>
<feature type="transmembrane region" description="Helical" evidence="7">
    <location>
        <begin position="149"/>
        <end position="171"/>
    </location>
</feature>
<dbReference type="InterPro" id="IPR017871">
    <property type="entry name" value="ABC_transporter-like_CS"/>
</dbReference>
<feature type="transmembrane region" description="Helical" evidence="7">
    <location>
        <begin position="255"/>
        <end position="279"/>
    </location>
</feature>
<accession>A0ABT7Y518</accession>
<keyword evidence="4" id="KW-0067">ATP-binding</keyword>
<evidence type="ECO:0000256" key="3">
    <source>
        <dbReference type="ARBA" id="ARBA00022741"/>
    </source>
</evidence>
<evidence type="ECO:0000259" key="8">
    <source>
        <dbReference type="PROSITE" id="PS50893"/>
    </source>
</evidence>
<evidence type="ECO:0000256" key="7">
    <source>
        <dbReference type="SAM" id="Phobius"/>
    </source>
</evidence>
<dbReference type="RefSeq" id="WP_289963205.1">
    <property type="nucleotide sequence ID" value="NZ_JAUEOZ010000002.1"/>
</dbReference>
<protein>
    <submittedName>
        <fullName evidence="10">Type I secretion system permease/ATPase</fullName>
    </submittedName>
</protein>
<dbReference type="InterPro" id="IPR017750">
    <property type="entry name" value="ATPase_T1SS"/>
</dbReference>
<dbReference type="Pfam" id="PF00005">
    <property type="entry name" value="ABC_tran"/>
    <property type="match status" value="1"/>
</dbReference>
<dbReference type="NCBIfam" id="TIGR03375">
    <property type="entry name" value="type_I_sec_LssB"/>
    <property type="match status" value="1"/>
</dbReference>
<dbReference type="InterPro" id="IPR036640">
    <property type="entry name" value="ABC1_TM_sf"/>
</dbReference>
<dbReference type="PANTHER" id="PTHR43394">
    <property type="entry name" value="ATP-DEPENDENT PERMEASE MDL1, MITOCHONDRIAL"/>
    <property type="match status" value="1"/>
</dbReference>
<dbReference type="InterPro" id="IPR011527">
    <property type="entry name" value="ABC1_TM_dom"/>
</dbReference>
<evidence type="ECO:0000256" key="4">
    <source>
        <dbReference type="ARBA" id="ARBA00022840"/>
    </source>
</evidence>
<keyword evidence="5 7" id="KW-1133">Transmembrane helix</keyword>
<evidence type="ECO:0000259" key="9">
    <source>
        <dbReference type="PROSITE" id="PS50929"/>
    </source>
</evidence>
<feature type="domain" description="ABC transporter" evidence="8">
    <location>
        <begin position="460"/>
        <end position="695"/>
    </location>
</feature>
<dbReference type="Proteomes" id="UP001169719">
    <property type="component" value="Unassembled WGS sequence"/>
</dbReference>
<dbReference type="SMART" id="SM00382">
    <property type="entry name" value="AAA"/>
    <property type="match status" value="1"/>
</dbReference>
<dbReference type="PANTHER" id="PTHR43394:SF1">
    <property type="entry name" value="ATP-BINDING CASSETTE SUB-FAMILY B MEMBER 10, MITOCHONDRIAL"/>
    <property type="match status" value="1"/>
</dbReference>
<dbReference type="PROSITE" id="PS50929">
    <property type="entry name" value="ABC_TM1F"/>
    <property type="match status" value="1"/>
</dbReference>
<evidence type="ECO:0000313" key="10">
    <source>
        <dbReference type="EMBL" id="MDN2483143.1"/>
    </source>
</evidence>
<proteinExistence type="predicted"/>
<dbReference type="InterPro" id="IPR027417">
    <property type="entry name" value="P-loop_NTPase"/>
</dbReference>
<evidence type="ECO:0000256" key="5">
    <source>
        <dbReference type="ARBA" id="ARBA00022989"/>
    </source>
</evidence>
<organism evidence="10 11">
    <name type="scientific">Vibrio agarivorans</name>
    <dbReference type="NCBI Taxonomy" id="153622"/>
    <lineage>
        <taxon>Bacteria</taxon>
        <taxon>Pseudomonadati</taxon>
        <taxon>Pseudomonadota</taxon>
        <taxon>Gammaproteobacteria</taxon>
        <taxon>Vibrionales</taxon>
        <taxon>Vibrionaceae</taxon>
        <taxon>Vibrio</taxon>
    </lineage>
</organism>
<gene>
    <name evidence="10" type="ORF">QWJ08_17500</name>
</gene>
<feature type="transmembrane region" description="Helical" evidence="7">
    <location>
        <begin position="285"/>
        <end position="302"/>
    </location>
</feature>
<feature type="domain" description="ABC transmembrane type-1" evidence="9">
    <location>
        <begin position="149"/>
        <end position="427"/>
    </location>
</feature>
<keyword evidence="2 7" id="KW-0812">Transmembrane</keyword>
<dbReference type="InterPro" id="IPR003593">
    <property type="entry name" value="AAA+_ATPase"/>
</dbReference>
<dbReference type="PROSITE" id="PS00211">
    <property type="entry name" value="ABC_TRANSPORTER_1"/>
    <property type="match status" value="1"/>
</dbReference>
<keyword evidence="3" id="KW-0547">Nucleotide-binding</keyword>
<comment type="caution">
    <text evidence="10">The sequence shown here is derived from an EMBL/GenBank/DDBJ whole genome shotgun (WGS) entry which is preliminary data.</text>
</comment>
<dbReference type="Gene3D" id="3.40.50.300">
    <property type="entry name" value="P-loop containing nucleotide triphosphate hydrolases"/>
    <property type="match status" value="1"/>
</dbReference>
<dbReference type="CDD" id="cd18587">
    <property type="entry name" value="ABC_6TM_LapB_like"/>
    <property type="match status" value="1"/>
</dbReference>
<reference evidence="10" key="1">
    <citation type="submission" date="2024-05" db="EMBL/GenBank/DDBJ databases">
        <title>Genome Sequences of Four Agar- Degrading Marine Bacteria.</title>
        <authorList>
            <person name="Phillips E.K."/>
            <person name="Shaffer J.C."/>
            <person name="Henson M.W."/>
            <person name="Temperton B."/>
            <person name="Thrash C.J."/>
            <person name="Martin M.O."/>
        </authorList>
    </citation>
    <scope>NUCLEOTIDE SEQUENCE</scope>
    <source>
        <strain evidence="10">EKP203</strain>
    </source>
</reference>
<dbReference type="Pfam" id="PF00664">
    <property type="entry name" value="ABC_membrane"/>
    <property type="match status" value="1"/>
</dbReference>
<dbReference type="InterPro" id="IPR003439">
    <property type="entry name" value="ABC_transporter-like_ATP-bd"/>
</dbReference>
<keyword evidence="11" id="KW-1185">Reference proteome</keyword>
<sequence>MGKDVKNVQNNLVQWVAQQFGVRSHSSQFEQDLPADLNSYSVDYWLRVCDNMQIEATLFSLEQAKAMSSPCILLFEHRCLMCEALPNRGKGHFFDGEEEHQLELNDLNVDDIRSVIVLAAKQKESDTSSHSAKWLFSVLSEVRPWYRDLLVASFVINLLALVIPLFTMNVYDRVVPNQATETLWVLVVAVVVVLIFEWVLKESRSSITDMAGQYVDNKLSAILFQRVLGMKLENRPQSIGSFTRQIQDFDSVRDFFTSATLVTLVDLPFTVFFLLLIGWLGGPMLWIPVGVMAFVLLVSLVMKKRIADTFEHTSQLSMQKQAQLFDNITNLSEIKQFNAQRNVQSRWEKTSLQLSQWQVRSRFFSNIVSHTIQSSQHIVTVGLIIVGVHQIIAGELTMGGLIATVMLSGRAAGSVNQISMLLLRYQQTKAAVESVSGVMELPQEQDEAQVLSSGEVKGNVELHQLSFHYPACEGVALKEINLTITAGEKIGLIGPSGAGKSTLLALLARQYSPSSGQIAFEGVDARLWPLPLLRQGIGWAGQSPILLQGSVFENLLLGQQEVDEASLKYALETSGLAYIIPRLEKGLETQVGELGRNVSGGQRQAISLARAFYNKPKLMLLDEPTASLDQAIENHFLKSFSTLDTNTTCVVSSHSRSLLQLCDRIVVMDSGRIVSVGTPDEILVSGGRSRVRNVSIVHQEVKS</sequence>